<dbReference type="OrthoDB" id="1908178at2759"/>
<dbReference type="EMBL" id="KB822720">
    <property type="protein sequence ID" value="ETN40246.1"/>
    <property type="molecule type" value="Genomic_DNA"/>
</dbReference>
<feature type="compositionally biased region" description="Basic and acidic residues" evidence="6">
    <location>
        <begin position="749"/>
        <end position="781"/>
    </location>
</feature>
<dbReference type="VEuPathDB" id="FungiDB:HMPREF1541_04522"/>
<dbReference type="eggNOG" id="KOG4197">
    <property type="taxonomic scope" value="Eukaryota"/>
</dbReference>
<feature type="region of interest" description="Disordered" evidence="6">
    <location>
        <begin position="686"/>
        <end position="781"/>
    </location>
</feature>
<dbReference type="Proteomes" id="UP000030752">
    <property type="component" value="Unassembled WGS sequence"/>
</dbReference>
<evidence type="ECO:0000256" key="6">
    <source>
        <dbReference type="SAM" id="MobiDB-lite"/>
    </source>
</evidence>
<dbReference type="Pfam" id="PF01535">
    <property type="entry name" value="PPR"/>
    <property type="match status" value="1"/>
</dbReference>
<keyword evidence="5" id="KW-0175">Coiled coil</keyword>
<name>W2RUQ1_CYPE1</name>
<dbReference type="Gene3D" id="1.25.40.10">
    <property type="entry name" value="Tetratricopeptide repeat domain"/>
    <property type="match status" value="1"/>
</dbReference>
<evidence type="ECO:0000256" key="5">
    <source>
        <dbReference type="SAM" id="Coils"/>
    </source>
</evidence>
<feature type="compositionally biased region" description="Polar residues" evidence="6">
    <location>
        <begin position="711"/>
        <end position="723"/>
    </location>
</feature>
<comment type="subunit">
    <text evidence="4">Binds to mitochondrial small subunit 15S rRNA.</text>
</comment>
<comment type="function">
    <text evidence="3">Regulates mitochondrial small subunit maturation by controlling 15S rRNA 5'-end processing. Localizes to the 5' precursor of the 15S rRNA in a position that is subsequently occupied by mS47 in the mature yeast mtSSU. Uses structure and sequence-specific RNA recognition, binding to a single-stranded region of the precursor and specifically recognizing bases -6 to -1. The exchange of Ccm1 for mS47 is coupled to the irreversible removal of precursor rRNA that is accompanied by conformational changes of the mitoribosomal proteins uS5m and mS26. These conformational changes signal completion of 5'-end rRNA processing through protection of the mature 5'-end of the 15S rRNA and stabilization of mS47. The removal of the 5' precursor together with the dissociation of Ccm1 may be catalyzed by the 5'-3' exoribonuclease Pet127. Involved in the specific removal of group I introns in mitochondrial encoded transcripts.</text>
</comment>
<protein>
    <recommendedName>
        <fullName evidence="9">Pentatricopeptide repeat protein</fullName>
    </recommendedName>
</protein>
<evidence type="ECO:0000256" key="1">
    <source>
        <dbReference type="ARBA" id="ARBA00006192"/>
    </source>
</evidence>
<gene>
    <name evidence="7" type="ORF">HMPREF1541_04522</name>
</gene>
<dbReference type="InParanoid" id="W2RUQ1"/>
<evidence type="ECO:0008006" key="9">
    <source>
        <dbReference type="Google" id="ProtNLM"/>
    </source>
</evidence>
<accession>W2RUQ1</accession>
<dbReference type="STRING" id="1220924.W2RUQ1"/>
<dbReference type="HOGENOM" id="CLU_331541_0_0_1"/>
<evidence type="ECO:0000256" key="4">
    <source>
        <dbReference type="ARBA" id="ARBA00044511"/>
    </source>
</evidence>
<comment type="similarity">
    <text evidence="1">Belongs to the CCM1 family.</text>
</comment>
<feature type="coiled-coil region" evidence="5">
    <location>
        <begin position="68"/>
        <end position="95"/>
    </location>
</feature>
<evidence type="ECO:0000256" key="3">
    <source>
        <dbReference type="ARBA" id="ARBA00044493"/>
    </source>
</evidence>
<dbReference type="GeneID" id="19971861"/>
<sequence length="856" mass="97592">MASHSHLPKDFFDDVFDMQVRTRDWTAEHHSNLGRPLPEDQDQRQTVTDMGGAGSTTEAKTSVDLESQIKLLQSVRELEEKLAKAKRKLHHSLEKGRSKRSKALAHAQGTHPAPVVLTKEDYKGLVDLYYYSHRDRFTPHGPDYSPSPIVLEDYTFKLSERFDNPESVREDDSDDPTYESPLLEIEKTLLSNQRREISTMQAFVNLLLDDTSSNRALFTIYKQFPSPGVSSLPKGIIRMFLQRMSTPWIKSKRAMLRYLSLIDDMEEAKLPITRAEWSSAIYLAGRSLGKTSVSDVSAAIDIWRKMEHEAGVRATHVTFNILFDIAVRAGKYTLAENIMKEMYARDLRLNRLGRVSLIYYHGIRGDGDAVRRTYRDFVEAGEIVDTLVLNCVIASLLNAQEPSAAEQIYERMKDLQKRLESGQRADGSETFYIRYPNPGEFSTINREAASNSLGRILLDAPRLKQKLPDHHTELQNIMPLRPDHMTFRAMVSYHANVTGDLDRITVLIKEMTEDYGLPMRNVFFQLLLKGFALHGRANTAEDRWTIKRLALVWRSCRQAILDAKAAHRAMNFTPEEGTEVDPLPTVASLEGREKAKKEAREAVDAAKQKRLDPWDDFVLDLAAFPRERRKPIERIHAQLFDDEPAQSRGFLNPFFPSRKQEASSNQEMFYALGNEKLDHEEGEYVLPSPTRASIANSTESDEWHAGEDMPQNESHMTNGQPTDIRTDTPGEGFAAGPHSSDARPIPLGRDSDAASRSDSTDVLQRHADQHHEIDEKAEDAGEYRQYATQRITGDRPMACWLLRAYARCTGSRAKVEEVYAELRKVWKPENEQERDSVVRVLQRCLRDCDRYGGHML</sequence>
<dbReference type="PANTHER" id="PTHR47447">
    <property type="entry name" value="OS03G0856100 PROTEIN"/>
    <property type="match status" value="1"/>
</dbReference>
<evidence type="ECO:0000313" key="8">
    <source>
        <dbReference type="Proteomes" id="UP000030752"/>
    </source>
</evidence>
<dbReference type="AlphaFoldDB" id="W2RUQ1"/>
<dbReference type="InterPro" id="IPR002885">
    <property type="entry name" value="PPR_rpt"/>
</dbReference>
<feature type="compositionally biased region" description="Basic and acidic residues" evidence="6">
    <location>
        <begin position="29"/>
        <end position="43"/>
    </location>
</feature>
<dbReference type="RefSeq" id="XP_008717089.1">
    <property type="nucleotide sequence ID" value="XM_008718867.1"/>
</dbReference>
<keyword evidence="8" id="KW-1185">Reference proteome</keyword>
<dbReference type="PANTHER" id="PTHR47447:SF17">
    <property type="entry name" value="OS12G0638900 PROTEIN"/>
    <property type="match status" value="1"/>
</dbReference>
<evidence type="ECO:0000313" key="7">
    <source>
        <dbReference type="EMBL" id="ETN40246.1"/>
    </source>
</evidence>
<feature type="region of interest" description="Disordered" evidence="6">
    <location>
        <begin position="29"/>
        <end position="61"/>
    </location>
</feature>
<keyword evidence="2" id="KW-0677">Repeat</keyword>
<reference evidence="7 8" key="1">
    <citation type="submission" date="2013-03" db="EMBL/GenBank/DDBJ databases">
        <title>The Genome Sequence of Phialophora europaea CBS 101466.</title>
        <authorList>
            <consortium name="The Broad Institute Genomics Platform"/>
            <person name="Cuomo C."/>
            <person name="de Hoog S."/>
            <person name="Gorbushina A."/>
            <person name="Walker B."/>
            <person name="Young S.K."/>
            <person name="Zeng Q."/>
            <person name="Gargeya S."/>
            <person name="Fitzgerald M."/>
            <person name="Haas B."/>
            <person name="Abouelleil A."/>
            <person name="Allen A.W."/>
            <person name="Alvarado L."/>
            <person name="Arachchi H.M."/>
            <person name="Berlin A.M."/>
            <person name="Chapman S.B."/>
            <person name="Gainer-Dewar J."/>
            <person name="Goldberg J."/>
            <person name="Griggs A."/>
            <person name="Gujja S."/>
            <person name="Hansen M."/>
            <person name="Howarth C."/>
            <person name="Imamovic A."/>
            <person name="Ireland A."/>
            <person name="Larimer J."/>
            <person name="McCowan C."/>
            <person name="Murphy C."/>
            <person name="Pearson M."/>
            <person name="Poon T.W."/>
            <person name="Priest M."/>
            <person name="Roberts A."/>
            <person name="Saif S."/>
            <person name="Shea T."/>
            <person name="Sisk P."/>
            <person name="Sykes S."/>
            <person name="Wortman J."/>
            <person name="Nusbaum C."/>
            <person name="Birren B."/>
        </authorList>
    </citation>
    <scope>NUCLEOTIDE SEQUENCE [LARGE SCALE GENOMIC DNA]</scope>
    <source>
        <strain evidence="7 8">CBS 101466</strain>
    </source>
</reference>
<dbReference type="InterPro" id="IPR011990">
    <property type="entry name" value="TPR-like_helical_dom_sf"/>
</dbReference>
<proteinExistence type="inferred from homology"/>
<dbReference type="NCBIfam" id="TIGR00756">
    <property type="entry name" value="PPR"/>
    <property type="match status" value="1"/>
</dbReference>
<evidence type="ECO:0000256" key="2">
    <source>
        <dbReference type="ARBA" id="ARBA00022737"/>
    </source>
</evidence>
<organism evidence="7 8">
    <name type="scientific">Cyphellophora europaea (strain CBS 101466)</name>
    <name type="common">Phialophora europaea</name>
    <dbReference type="NCBI Taxonomy" id="1220924"/>
    <lineage>
        <taxon>Eukaryota</taxon>
        <taxon>Fungi</taxon>
        <taxon>Dikarya</taxon>
        <taxon>Ascomycota</taxon>
        <taxon>Pezizomycotina</taxon>
        <taxon>Eurotiomycetes</taxon>
        <taxon>Chaetothyriomycetidae</taxon>
        <taxon>Chaetothyriales</taxon>
        <taxon>Cyphellophoraceae</taxon>
        <taxon>Cyphellophora</taxon>
    </lineage>
</organism>